<dbReference type="InterPro" id="IPR029045">
    <property type="entry name" value="ClpP/crotonase-like_dom_sf"/>
</dbReference>
<reference evidence="5" key="1">
    <citation type="submission" date="2020-05" db="UniProtKB">
        <authorList>
            <consortium name="EnsemblMetazoa"/>
        </authorList>
    </citation>
    <scope>IDENTIFICATION</scope>
    <source>
        <strain evidence="5">BB02</strain>
    </source>
</reference>
<evidence type="ECO:0000256" key="1">
    <source>
        <dbReference type="ARBA" id="ARBA00000452"/>
    </source>
</evidence>
<sequence length="246" mass="27471">MSTAHLHTAIKQVNGFSLYFSHDIAIIVIDRGENRLNLEFLTTFNSLLDDVERYESCKGLITTGVGKFYGNGLDLEWLANITPEDGLEFRSTLNRCIKRLLSFPLPTLAAINGHAFAGGAVFAFAHDLRTMKTERGWLSFNEVFINLHFTPFLLAMLREKLGTGRNVSQALVLGHRYTAEDAFNAGMVMAMTSPNLLITESIRVLKSFSGKNGFPRDSLSKMKENVYSEILQMSDDADVKHLSSKL</sequence>
<keyword evidence="4" id="KW-0812">Transmembrane</keyword>
<dbReference type="GO" id="GO:0006635">
    <property type="term" value="P:fatty acid beta-oxidation"/>
    <property type="evidence" value="ECO:0007669"/>
    <property type="project" value="TreeGrafter"/>
</dbReference>
<comment type="catalytic activity">
    <reaction evidence="1">
        <text>a (3Z)-enoyl-CoA = a 4-saturated (2E)-enoyl-CoA</text>
        <dbReference type="Rhea" id="RHEA:45900"/>
        <dbReference type="ChEBI" id="CHEBI:85097"/>
        <dbReference type="ChEBI" id="CHEBI:85489"/>
        <dbReference type="EC" id="5.3.3.8"/>
    </reaction>
</comment>
<proteinExistence type="predicted"/>
<dbReference type="VEuPathDB" id="VectorBase:BGLAX_040117"/>
<dbReference type="AlphaFoldDB" id="A0A2C9L5A0"/>
<keyword evidence="4" id="KW-1133">Transmembrane helix</keyword>
<dbReference type="GO" id="GO:0004165">
    <property type="term" value="F:delta(3)-delta(2)-enoyl-CoA isomerase activity"/>
    <property type="evidence" value="ECO:0007669"/>
    <property type="project" value="UniProtKB-EC"/>
</dbReference>
<dbReference type="EnsemblMetazoa" id="BGLB027241-RA">
    <property type="protein sequence ID" value="BGLB027241-PA"/>
    <property type="gene ID" value="BGLB027241"/>
</dbReference>
<organism evidence="5 6">
    <name type="scientific">Biomphalaria glabrata</name>
    <name type="common">Bloodfluke planorb</name>
    <name type="synonym">Freshwater snail</name>
    <dbReference type="NCBI Taxonomy" id="6526"/>
    <lineage>
        <taxon>Eukaryota</taxon>
        <taxon>Metazoa</taxon>
        <taxon>Spiralia</taxon>
        <taxon>Lophotrochozoa</taxon>
        <taxon>Mollusca</taxon>
        <taxon>Gastropoda</taxon>
        <taxon>Heterobranchia</taxon>
        <taxon>Euthyneura</taxon>
        <taxon>Panpulmonata</taxon>
        <taxon>Hygrophila</taxon>
        <taxon>Lymnaeoidea</taxon>
        <taxon>Planorbidae</taxon>
        <taxon>Biomphalaria</taxon>
    </lineage>
</organism>
<dbReference type="OrthoDB" id="1696280at2759"/>
<dbReference type="Proteomes" id="UP000076420">
    <property type="component" value="Unassembled WGS sequence"/>
</dbReference>
<dbReference type="RefSeq" id="XP_013076508.2">
    <property type="nucleotide sequence ID" value="XM_013221054.2"/>
</dbReference>
<evidence type="ECO:0000256" key="2">
    <source>
        <dbReference type="ARBA" id="ARBA00000765"/>
    </source>
</evidence>
<comment type="catalytic activity">
    <reaction evidence="2">
        <text>a (3E)-enoyl-CoA = a 4-saturated (2E)-enoyl-CoA</text>
        <dbReference type="Rhea" id="RHEA:45228"/>
        <dbReference type="ChEBI" id="CHEBI:58521"/>
        <dbReference type="ChEBI" id="CHEBI:85097"/>
        <dbReference type="EC" id="5.3.3.8"/>
    </reaction>
</comment>
<name>A0A2C9L5A0_BIOGL</name>
<dbReference type="PANTHER" id="PTHR11941">
    <property type="entry name" value="ENOYL-COA HYDRATASE-RELATED"/>
    <property type="match status" value="1"/>
</dbReference>
<dbReference type="STRING" id="6526.A0A2C9L5A0"/>
<dbReference type="PANTHER" id="PTHR11941:SF75">
    <property type="entry name" value="ENOYL-COA HYDRATASE_ISOMERASE FAMILY PROTEIN"/>
    <property type="match status" value="1"/>
</dbReference>
<dbReference type="FunFam" id="3.90.226.10:FF:000049">
    <property type="entry name" value="Enoyl-CoA delta isomerase 3"/>
    <property type="match status" value="1"/>
</dbReference>
<evidence type="ECO:0000313" key="6">
    <source>
        <dbReference type="Proteomes" id="UP000076420"/>
    </source>
</evidence>
<gene>
    <name evidence="5" type="primary">106062748</name>
</gene>
<evidence type="ECO:0000313" key="5">
    <source>
        <dbReference type="EnsemblMetazoa" id="BGLB027241-PB"/>
    </source>
</evidence>
<dbReference type="GO" id="GO:0005777">
    <property type="term" value="C:peroxisome"/>
    <property type="evidence" value="ECO:0007669"/>
    <property type="project" value="TreeGrafter"/>
</dbReference>
<dbReference type="EnsemblMetazoa" id="BGLB027241-RB">
    <property type="protein sequence ID" value="BGLB027241-PB"/>
    <property type="gene ID" value="BGLB027241"/>
</dbReference>
<dbReference type="Pfam" id="PF00378">
    <property type="entry name" value="ECH_1"/>
    <property type="match status" value="1"/>
</dbReference>
<protein>
    <submittedName>
        <fullName evidence="5">Uncharacterized protein</fullName>
    </submittedName>
</protein>
<keyword evidence="3" id="KW-0443">Lipid metabolism</keyword>
<evidence type="ECO:0000256" key="4">
    <source>
        <dbReference type="SAM" id="Phobius"/>
    </source>
</evidence>
<dbReference type="SUPFAM" id="SSF52096">
    <property type="entry name" value="ClpP/crotonase"/>
    <property type="match status" value="1"/>
</dbReference>
<keyword evidence="4" id="KW-0472">Membrane</keyword>
<dbReference type="RefSeq" id="XP_013076509.2">
    <property type="nucleotide sequence ID" value="XM_013221055.2"/>
</dbReference>
<feature type="transmembrane region" description="Helical" evidence="4">
    <location>
        <begin position="100"/>
        <end position="125"/>
    </location>
</feature>
<dbReference type="KEGG" id="bgt:106062748"/>
<evidence type="ECO:0000256" key="3">
    <source>
        <dbReference type="ARBA" id="ARBA00023098"/>
    </source>
</evidence>
<dbReference type="Gene3D" id="3.90.226.10">
    <property type="entry name" value="2-enoyl-CoA Hydratase, Chain A, domain 1"/>
    <property type="match status" value="1"/>
</dbReference>
<dbReference type="VEuPathDB" id="VectorBase:BGLB027241"/>
<dbReference type="InterPro" id="IPR001753">
    <property type="entry name" value="Enoyl-CoA_hydra/iso"/>
</dbReference>
<accession>A0A2C9L5A0</accession>
<dbReference type="CDD" id="cd06558">
    <property type="entry name" value="crotonase-like"/>
    <property type="match status" value="1"/>
</dbReference>